<proteinExistence type="predicted"/>
<organism evidence="2 3">
    <name type="scientific">Rubroshorea leprosula</name>
    <dbReference type="NCBI Taxonomy" id="152421"/>
    <lineage>
        <taxon>Eukaryota</taxon>
        <taxon>Viridiplantae</taxon>
        <taxon>Streptophyta</taxon>
        <taxon>Embryophyta</taxon>
        <taxon>Tracheophyta</taxon>
        <taxon>Spermatophyta</taxon>
        <taxon>Magnoliopsida</taxon>
        <taxon>eudicotyledons</taxon>
        <taxon>Gunneridae</taxon>
        <taxon>Pentapetalae</taxon>
        <taxon>rosids</taxon>
        <taxon>malvids</taxon>
        <taxon>Malvales</taxon>
        <taxon>Dipterocarpaceae</taxon>
        <taxon>Rubroshorea</taxon>
    </lineage>
</organism>
<dbReference type="PANTHER" id="PTHR33401:SF13">
    <property type="entry name" value="EXPRESSED PROTEIN"/>
    <property type="match status" value="1"/>
</dbReference>
<protein>
    <submittedName>
        <fullName evidence="2">Uncharacterized protein</fullName>
    </submittedName>
</protein>
<feature type="chain" id="PRO_5043360728" evidence="1">
    <location>
        <begin position="29"/>
        <end position="146"/>
    </location>
</feature>
<gene>
    <name evidence="2" type="ORF">SLEP1_g43583</name>
</gene>
<dbReference type="EMBL" id="BPVZ01000110">
    <property type="protein sequence ID" value="GKV35286.1"/>
    <property type="molecule type" value="Genomic_DNA"/>
</dbReference>
<keyword evidence="1" id="KW-0732">Signal</keyword>
<evidence type="ECO:0000256" key="1">
    <source>
        <dbReference type="SAM" id="SignalP"/>
    </source>
</evidence>
<comment type="caution">
    <text evidence="2">The sequence shown here is derived from an EMBL/GenBank/DDBJ whole genome shotgun (WGS) entry which is preliminary data.</text>
</comment>
<dbReference type="AlphaFoldDB" id="A0AAV5LDD9"/>
<sequence>MVSRKRGSLVKDFILLSVLLAAPTQNRCTAFVCSCYAPSRNFIDGGGEKEDGVVEEACNNEIQGQDRSNINGDGCSSTVGVRKSNLKKTETALMLEENPAKTTERRKVSWPDAHGKDIAHVQEFEPSVSEDGEIDGVRNSCVCAIQ</sequence>
<dbReference type="Proteomes" id="UP001054252">
    <property type="component" value="Unassembled WGS sequence"/>
</dbReference>
<evidence type="ECO:0000313" key="2">
    <source>
        <dbReference type="EMBL" id="GKV35286.1"/>
    </source>
</evidence>
<accession>A0AAV5LDD9</accession>
<reference evidence="2 3" key="1">
    <citation type="journal article" date="2021" name="Commun. Biol.">
        <title>The genome of Shorea leprosula (Dipterocarpaceae) highlights the ecological relevance of drought in aseasonal tropical rainforests.</title>
        <authorList>
            <person name="Ng K.K.S."/>
            <person name="Kobayashi M.J."/>
            <person name="Fawcett J.A."/>
            <person name="Hatakeyama M."/>
            <person name="Paape T."/>
            <person name="Ng C.H."/>
            <person name="Ang C.C."/>
            <person name="Tnah L.H."/>
            <person name="Lee C.T."/>
            <person name="Nishiyama T."/>
            <person name="Sese J."/>
            <person name="O'Brien M.J."/>
            <person name="Copetti D."/>
            <person name="Mohd Noor M.I."/>
            <person name="Ong R.C."/>
            <person name="Putra M."/>
            <person name="Sireger I.Z."/>
            <person name="Indrioko S."/>
            <person name="Kosugi Y."/>
            <person name="Izuno A."/>
            <person name="Isagi Y."/>
            <person name="Lee S.L."/>
            <person name="Shimizu K.K."/>
        </authorList>
    </citation>
    <scope>NUCLEOTIDE SEQUENCE [LARGE SCALE GENOMIC DNA]</scope>
    <source>
        <strain evidence="2">214</strain>
    </source>
</reference>
<keyword evidence="3" id="KW-1185">Reference proteome</keyword>
<evidence type="ECO:0000313" key="3">
    <source>
        <dbReference type="Proteomes" id="UP001054252"/>
    </source>
</evidence>
<name>A0AAV5LDD9_9ROSI</name>
<dbReference type="PANTHER" id="PTHR33401">
    <property type="entry name" value="LIGHT-HARVESTING COMPLEX-LIKE PROTEIN OHP2, CHLOROPLASTIC"/>
    <property type="match status" value="1"/>
</dbReference>
<feature type="signal peptide" evidence="1">
    <location>
        <begin position="1"/>
        <end position="28"/>
    </location>
</feature>